<proteinExistence type="predicted"/>
<evidence type="ECO:0000313" key="1">
    <source>
        <dbReference type="EMBL" id="GBP52080.1"/>
    </source>
</evidence>
<reference evidence="1 2" key="1">
    <citation type="journal article" date="2019" name="Commun. Biol.">
        <title>The bagworm genome reveals a unique fibroin gene that provides high tensile strength.</title>
        <authorList>
            <person name="Kono N."/>
            <person name="Nakamura H."/>
            <person name="Ohtoshi R."/>
            <person name="Tomita M."/>
            <person name="Numata K."/>
            <person name="Arakawa K."/>
        </authorList>
    </citation>
    <scope>NUCLEOTIDE SEQUENCE [LARGE SCALE GENOMIC DNA]</scope>
</reference>
<dbReference type="GO" id="GO:0003676">
    <property type="term" value="F:nucleic acid binding"/>
    <property type="evidence" value="ECO:0007669"/>
    <property type="project" value="InterPro"/>
</dbReference>
<organism evidence="1 2">
    <name type="scientific">Eumeta variegata</name>
    <name type="common">Bagworm moth</name>
    <name type="synonym">Eumeta japonica</name>
    <dbReference type="NCBI Taxonomy" id="151549"/>
    <lineage>
        <taxon>Eukaryota</taxon>
        <taxon>Metazoa</taxon>
        <taxon>Ecdysozoa</taxon>
        <taxon>Arthropoda</taxon>
        <taxon>Hexapoda</taxon>
        <taxon>Insecta</taxon>
        <taxon>Pterygota</taxon>
        <taxon>Neoptera</taxon>
        <taxon>Endopterygota</taxon>
        <taxon>Lepidoptera</taxon>
        <taxon>Glossata</taxon>
        <taxon>Ditrysia</taxon>
        <taxon>Tineoidea</taxon>
        <taxon>Psychidae</taxon>
        <taxon>Oiketicinae</taxon>
        <taxon>Eumeta</taxon>
    </lineage>
</organism>
<dbReference type="Proteomes" id="UP000299102">
    <property type="component" value="Unassembled WGS sequence"/>
</dbReference>
<sequence>MDLTRKYFKATIFYDCRSSLSPQDCDCSYQNAFGREASHLSTVRRCALEKVKEKQPRIRILLHNDNASPHTAIKMISFLTSEKVKLVNHPAFTRDLARCDFIIFPKIKDLMRGLKFSGPEKTVIAFNQHVPNRLQINGSHEQIGSYAIAEDKYLCGHSAGGGARVAISSRLFQLWFRTVLDLDSSRALDSNLDFDLGPFLDSALRLAFNFDIVNGRGFDFYVAR</sequence>
<keyword evidence="2" id="KW-1185">Reference proteome</keyword>
<dbReference type="InterPro" id="IPR036397">
    <property type="entry name" value="RNaseH_sf"/>
</dbReference>
<gene>
    <name evidence="1" type="ORF">EVAR_41983_1</name>
</gene>
<evidence type="ECO:0008006" key="3">
    <source>
        <dbReference type="Google" id="ProtNLM"/>
    </source>
</evidence>
<dbReference type="EMBL" id="BGZK01000595">
    <property type="protein sequence ID" value="GBP52080.1"/>
    <property type="molecule type" value="Genomic_DNA"/>
</dbReference>
<protein>
    <recommendedName>
        <fullName evidence="3">Mariner Mos1 transposase</fullName>
    </recommendedName>
</protein>
<evidence type="ECO:0000313" key="2">
    <source>
        <dbReference type="Proteomes" id="UP000299102"/>
    </source>
</evidence>
<name>A0A4C1WMK0_EUMVA</name>
<dbReference type="Gene3D" id="3.30.420.10">
    <property type="entry name" value="Ribonuclease H-like superfamily/Ribonuclease H"/>
    <property type="match status" value="1"/>
</dbReference>
<comment type="caution">
    <text evidence="1">The sequence shown here is derived from an EMBL/GenBank/DDBJ whole genome shotgun (WGS) entry which is preliminary data.</text>
</comment>
<dbReference type="AlphaFoldDB" id="A0A4C1WMK0"/>
<accession>A0A4C1WMK0</accession>